<feature type="transmembrane region" description="Helical" evidence="1">
    <location>
        <begin position="78"/>
        <end position="98"/>
    </location>
</feature>
<name>A0A268ETG9_9BACL</name>
<keyword evidence="5" id="KW-1185">Reference proteome</keyword>
<gene>
    <name evidence="3" type="ORF">CHH67_12460</name>
    <name evidence="2" type="ORF">GNP94_14195</name>
</gene>
<feature type="transmembrane region" description="Helical" evidence="1">
    <location>
        <begin position="194"/>
        <end position="213"/>
    </location>
</feature>
<dbReference type="EMBL" id="NPBY01000038">
    <property type="protein sequence ID" value="PAD76427.1"/>
    <property type="molecule type" value="Genomic_DNA"/>
</dbReference>
<evidence type="ECO:0000313" key="3">
    <source>
        <dbReference type="EMBL" id="PAD76427.1"/>
    </source>
</evidence>
<dbReference type="Proteomes" id="UP000435177">
    <property type="component" value="Unassembled WGS sequence"/>
</dbReference>
<accession>A0A268ETG9</accession>
<feature type="transmembrane region" description="Helical" evidence="1">
    <location>
        <begin position="118"/>
        <end position="141"/>
    </location>
</feature>
<dbReference type="EMBL" id="WOAA01000011">
    <property type="protein sequence ID" value="MUG67146.1"/>
    <property type="molecule type" value="Genomic_DNA"/>
</dbReference>
<proteinExistence type="predicted"/>
<reference evidence="3 4" key="1">
    <citation type="submission" date="2017-07" db="EMBL/GenBank/DDBJ databases">
        <title>Isolation and whole genome analysis of endospore-forming bacteria from heroin.</title>
        <authorList>
            <person name="Kalinowski J."/>
            <person name="Ahrens B."/>
            <person name="Al-Dilaimi A."/>
            <person name="Winkler A."/>
            <person name="Wibberg D."/>
            <person name="Schleenbecker U."/>
            <person name="Ruckert C."/>
            <person name="Wolfel R."/>
            <person name="Grass G."/>
        </authorList>
    </citation>
    <scope>NUCLEOTIDE SEQUENCE [LARGE SCALE GENOMIC DNA]</scope>
    <source>
        <strain evidence="3 4">7537-G1</strain>
    </source>
</reference>
<evidence type="ECO:0000313" key="5">
    <source>
        <dbReference type="Proteomes" id="UP000435177"/>
    </source>
</evidence>
<evidence type="ECO:0000313" key="4">
    <source>
        <dbReference type="Proteomes" id="UP000215596"/>
    </source>
</evidence>
<keyword evidence="1" id="KW-0472">Membrane</keyword>
<sequence length="214" mass="22593">MLTAILFMFAIGAAVASVDTTCGLNVLGSLDSTKVNRTKYALVYTVSCTLGGLAAGVALGGIGYLLSLAPISGLQSTLVMAGLGVLLLLDVLNMSRHLPSGNFIVPSEWIQHAGYRSAALWGSILGMGFITLQAGVLFHAYMFVSVLTLSWQASIAAGACFGVVRGALFSLPFVRSVVYAWLGHRWLKRTLLTAVRQILSGGLILGAILWMLMV</sequence>
<dbReference type="Proteomes" id="UP000215596">
    <property type="component" value="Unassembled WGS sequence"/>
</dbReference>
<comment type="caution">
    <text evidence="3">The sequence shown here is derived from an EMBL/GenBank/DDBJ whole genome shotgun (WGS) entry which is preliminary data.</text>
</comment>
<protein>
    <recommendedName>
        <fullName evidence="6">Urease accessory protein UreH-like transmembrane domain-containing protein</fullName>
    </recommendedName>
</protein>
<evidence type="ECO:0008006" key="6">
    <source>
        <dbReference type="Google" id="ProtNLM"/>
    </source>
</evidence>
<feature type="transmembrane region" description="Helical" evidence="1">
    <location>
        <begin position="42"/>
        <end position="66"/>
    </location>
</feature>
<keyword evidence="1" id="KW-1133">Transmembrane helix</keyword>
<dbReference type="OrthoDB" id="2661753at2"/>
<feature type="transmembrane region" description="Helical" evidence="1">
    <location>
        <begin position="153"/>
        <end position="174"/>
    </location>
</feature>
<evidence type="ECO:0000313" key="2">
    <source>
        <dbReference type="EMBL" id="MUG67146.1"/>
    </source>
</evidence>
<evidence type="ECO:0000256" key="1">
    <source>
        <dbReference type="SAM" id="Phobius"/>
    </source>
</evidence>
<organism evidence="3 4">
    <name type="scientific">Paenibacillus campinasensis</name>
    <dbReference type="NCBI Taxonomy" id="66347"/>
    <lineage>
        <taxon>Bacteria</taxon>
        <taxon>Bacillati</taxon>
        <taxon>Bacillota</taxon>
        <taxon>Bacilli</taxon>
        <taxon>Bacillales</taxon>
        <taxon>Paenibacillaceae</taxon>
        <taxon>Paenibacillus</taxon>
    </lineage>
</organism>
<dbReference type="AlphaFoldDB" id="A0A268ETG9"/>
<reference evidence="2 5" key="2">
    <citation type="submission" date="2019-11" db="EMBL/GenBank/DDBJ databases">
        <title>Draft genome sequences of five Paenibacillus species of dairy origin.</title>
        <authorList>
            <person name="Olajide A.M."/>
            <person name="Chen S."/>
            <person name="Lapointe G."/>
        </authorList>
    </citation>
    <scope>NUCLEOTIDE SEQUENCE [LARGE SCALE GENOMIC DNA]</scope>
    <source>
        <strain evidence="2 5">3CS1</strain>
    </source>
</reference>
<dbReference type="RefSeq" id="WP_095265507.1">
    <property type="nucleotide sequence ID" value="NZ_NPBY01000038.1"/>
</dbReference>
<keyword evidence="1" id="KW-0812">Transmembrane</keyword>